<name>A0A9D1R0H5_9BACT</name>
<comment type="caution">
    <text evidence="2">The sequence shown here is derived from an EMBL/GenBank/DDBJ whole genome shotgun (WGS) entry which is preliminary data.</text>
</comment>
<dbReference type="PANTHER" id="PTHR36178">
    <property type="entry name" value="SLR0625 PROTEIN"/>
    <property type="match status" value="1"/>
</dbReference>
<evidence type="ECO:0000313" key="2">
    <source>
        <dbReference type="EMBL" id="HIW78700.1"/>
    </source>
</evidence>
<organism evidence="2 3">
    <name type="scientific">Candidatus Bilophila faecipullorum</name>
    <dbReference type="NCBI Taxonomy" id="2838482"/>
    <lineage>
        <taxon>Bacteria</taxon>
        <taxon>Pseudomonadati</taxon>
        <taxon>Thermodesulfobacteriota</taxon>
        <taxon>Desulfovibrionia</taxon>
        <taxon>Desulfovibrionales</taxon>
        <taxon>Desulfovibrionaceae</taxon>
        <taxon>Bilophila</taxon>
    </lineage>
</organism>
<evidence type="ECO:0008006" key="4">
    <source>
        <dbReference type="Google" id="ProtNLM"/>
    </source>
</evidence>
<dbReference type="EMBL" id="DXGI01000223">
    <property type="protein sequence ID" value="HIW78700.1"/>
    <property type="molecule type" value="Genomic_DNA"/>
</dbReference>
<accession>A0A9D1R0H5</accession>
<gene>
    <name evidence="2" type="ORF">H9874_06105</name>
</gene>
<reference evidence="2" key="1">
    <citation type="journal article" date="2021" name="PeerJ">
        <title>Extensive microbial diversity within the chicken gut microbiome revealed by metagenomics and culture.</title>
        <authorList>
            <person name="Gilroy R."/>
            <person name="Ravi A."/>
            <person name="Getino M."/>
            <person name="Pursley I."/>
            <person name="Horton D.L."/>
            <person name="Alikhan N.F."/>
            <person name="Baker D."/>
            <person name="Gharbi K."/>
            <person name="Hall N."/>
            <person name="Watson M."/>
            <person name="Adriaenssens E.M."/>
            <person name="Foster-Nyarko E."/>
            <person name="Jarju S."/>
            <person name="Secka A."/>
            <person name="Antonio M."/>
            <person name="Oren A."/>
            <person name="Chaudhuri R.R."/>
            <person name="La Ragione R."/>
            <person name="Hildebrand F."/>
            <person name="Pallen M.J."/>
        </authorList>
    </citation>
    <scope>NUCLEOTIDE SEQUENCE</scope>
    <source>
        <strain evidence="2">ChiSxjej5B17-1746</strain>
    </source>
</reference>
<feature type="transmembrane region" description="Helical" evidence="1">
    <location>
        <begin position="106"/>
        <end position="127"/>
    </location>
</feature>
<keyword evidence="1" id="KW-0812">Transmembrane</keyword>
<dbReference type="GO" id="GO:0015813">
    <property type="term" value="P:L-glutamate transmembrane transport"/>
    <property type="evidence" value="ECO:0007669"/>
    <property type="project" value="InterPro"/>
</dbReference>
<feature type="transmembrane region" description="Helical" evidence="1">
    <location>
        <begin position="344"/>
        <end position="364"/>
    </location>
</feature>
<reference evidence="2" key="2">
    <citation type="submission" date="2021-04" db="EMBL/GenBank/DDBJ databases">
        <authorList>
            <person name="Gilroy R."/>
        </authorList>
    </citation>
    <scope>NUCLEOTIDE SEQUENCE</scope>
    <source>
        <strain evidence="2">ChiSxjej5B17-1746</strain>
    </source>
</reference>
<evidence type="ECO:0000313" key="3">
    <source>
        <dbReference type="Proteomes" id="UP000824264"/>
    </source>
</evidence>
<sequence>MGSDFENLILFGLLSLMLLIGTWLRARIKLFQDYLVPASIIGGLIGFALVSTGWLKFGDWQITSKSFNWFLFHAFNISYISLLLTRPRESNANVSRTVVRGGMWQTLIWTISLPMQALIGGAVIWLYNLITGNSLSEFIGMIVTHGYTQGPGQAYAFGTLWEKGGIADCATIGVIYAALGFLTAALVGVPLARWFVRKGLNANKSGASLTREFLTGVMDEKSTATNGRETTHASTIDTLAFHVALVGLVYLLTYAELSWVQANVKPFFDQYKWLKGFGATLSMPMFFIHGLIVAWLVRTVLIKLGAGRLMDPVVQTRITGASVDFLLTATIMSIHLVILKQYVVPIFLVAFCVTLFTLFLNLWFGRRTDYGPERTLCQFGCCCGSTATGLLLLRIIDPDFSTPATLELAFFNVGILVTCAPILYFFAPAFYTFTGMEIFMIYGAITLLSIGAMFALRLVGRRQW</sequence>
<keyword evidence="1" id="KW-0472">Membrane</keyword>
<dbReference type="Proteomes" id="UP000824264">
    <property type="component" value="Unassembled WGS sequence"/>
</dbReference>
<feature type="transmembrane region" description="Helical" evidence="1">
    <location>
        <begin position="67"/>
        <end position="85"/>
    </location>
</feature>
<feature type="transmembrane region" description="Helical" evidence="1">
    <location>
        <begin position="6"/>
        <end position="24"/>
    </location>
</feature>
<dbReference type="AlphaFoldDB" id="A0A9D1R0H5"/>
<dbReference type="GO" id="GO:0016020">
    <property type="term" value="C:membrane"/>
    <property type="evidence" value="ECO:0007669"/>
    <property type="project" value="InterPro"/>
</dbReference>
<feature type="transmembrane region" description="Helical" evidence="1">
    <location>
        <begin position="277"/>
        <end position="297"/>
    </location>
</feature>
<dbReference type="InterPro" id="IPR004445">
    <property type="entry name" value="GltS"/>
</dbReference>
<proteinExistence type="predicted"/>
<evidence type="ECO:0000256" key="1">
    <source>
        <dbReference type="SAM" id="Phobius"/>
    </source>
</evidence>
<feature type="transmembrane region" description="Helical" evidence="1">
    <location>
        <begin position="36"/>
        <end position="55"/>
    </location>
</feature>
<keyword evidence="1" id="KW-1133">Transmembrane helix</keyword>
<feature type="transmembrane region" description="Helical" evidence="1">
    <location>
        <begin position="439"/>
        <end position="459"/>
    </location>
</feature>
<dbReference type="GO" id="GO:0015501">
    <property type="term" value="F:glutamate:sodium symporter activity"/>
    <property type="evidence" value="ECO:0007669"/>
    <property type="project" value="InterPro"/>
</dbReference>
<dbReference type="PANTHER" id="PTHR36178:SF1">
    <property type="entry name" value="SODIUM_GLUTAMATE SYMPORTER"/>
    <property type="match status" value="1"/>
</dbReference>
<feature type="transmembrane region" description="Helical" evidence="1">
    <location>
        <begin position="318"/>
        <end position="338"/>
    </location>
</feature>
<feature type="transmembrane region" description="Helical" evidence="1">
    <location>
        <begin position="174"/>
        <end position="196"/>
    </location>
</feature>
<feature type="transmembrane region" description="Helical" evidence="1">
    <location>
        <begin position="238"/>
        <end position="257"/>
    </location>
</feature>
<feature type="transmembrane region" description="Helical" evidence="1">
    <location>
        <begin position="408"/>
        <end position="427"/>
    </location>
</feature>
<protein>
    <recommendedName>
        <fullName evidence="4">Sodium:glutamate symporter</fullName>
    </recommendedName>
</protein>
<dbReference type="Pfam" id="PF03616">
    <property type="entry name" value="Glt_symporter"/>
    <property type="match status" value="1"/>
</dbReference>